<protein>
    <submittedName>
        <fullName evidence="2">Uncharacterized protein</fullName>
    </submittedName>
</protein>
<dbReference type="AlphaFoldDB" id="A0A151Z7M6"/>
<sequence length="358" mass="41884">MSAFNISIFNELNEIVKDVLHVKSNFQCQVTDEFREQMFNQEWISDDNQEQFYNFNDIKSYFHYDTPEKFYQLFSNNRFYYPPKPYYKHISLVIESWGLLKRFPIHYPPMFGLNEVVKSEQEKNNIYTTSKQEDNSNSTTSTSTTTSTNNNNNNVGTADETIVLTKQDQIDDDNRQSNELLFFEKFNNRMIEMIEKWSEQTKEDRRQLLIEFLTSMTSRNFLTMMGIRKTKLSLDTYLPPGPITLIKSSNLPNKVGAVSKLTVSSRALSKHGIRSDNGFWGSDKGPELIKNTRSEKCIVKILTNTSWINIHLLPHNIPIIEIRNEEGYGLRWSSVGDFFRGFLEPQMIGMLSHFFLWS</sequence>
<dbReference type="Proteomes" id="UP000076078">
    <property type="component" value="Unassembled WGS sequence"/>
</dbReference>
<dbReference type="OMA" id="WGSDKGP"/>
<evidence type="ECO:0000256" key="1">
    <source>
        <dbReference type="SAM" id="MobiDB-lite"/>
    </source>
</evidence>
<name>A0A151Z7M6_TIELA</name>
<evidence type="ECO:0000313" key="2">
    <source>
        <dbReference type="EMBL" id="KYQ89937.1"/>
    </source>
</evidence>
<accession>A0A151Z7M6</accession>
<dbReference type="PANTHER" id="PTHR34204:SF2">
    <property type="entry name" value="RNA-BINDING ASCH DOMAIN PROTEIN"/>
    <property type="match status" value="1"/>
</dbReference>
<dbReference type="EMBL" id="LODT01000037">
    <property type="protein sequence ID" value="KYQ89937.1"/>
    <property type="molecule type" value="Genomic_DNA"/>
</dbReference>
<feature type="region of interest" description="Disordered" evidence="1">
    <location>
        <begin position="127"/>
        <end position="157"/>
    </location>
</feature>
<dbReference type="OrthoDB" id="112749at2759"/>
<comment type="caution">
    <text evidence="2">The sequence shown here is derived from an EMBL/GenBank/DDBJ whole genome shotgun (WGS) entry which is preliminary data.</text>
</comment>
<feature type="compositionally biased region" description="Low complexity" evidence="1">
    <location>
        <begin position="135"/>
        <end position="154"/>
    </location>
</feature>
<gene>
    <name evidence="2" type="ORF">DLAC_08507</name>
</gene>
<dbReference type="PANTHER" id="PTHR34204">
    <property type="entry name" value="RNA-BINDING ASCH DOMAIN PROTEIN"/>
    <property type="match status" value="1"/>
</dbReference>
<dbReference type="InParanoid" id="A0A151Z7M6"/>
<keyword evidence="3" id="KW-1185">Reference proteome</keyword>
<reference evidence="2 3" key="1">
    <citation type="submission" date="2015-12" db="EMBL/GenBank/DDBJ databases">
        <title>Dictyostelia acquired genes for synthesis and detection of signals that induce cell-type specialization by lateral gene transfer from prokaryotes.</title>
        <authorList>
            <person name="Gloeckner G."/>
            <person name="Schaap P."/>
        </authorList>
    </citation>
    <scope>NUCLEOTIDE SEQUENCE [LARGE SCALE GENOMIC DNA]</scope>
    <source>
        <strain evidence="2 3">TK</strain>
    </source>
</reference>
<evidence type="ECO:0000313" key="3">
    <source>
        <dbReference type="Proteomes" id="UP000076078"/>
    </source>
</evidence>
<organism evidence="2 3">
    <name type="scientific">Tieghemostelium lacteum</name>
    <name type="common">Slime mold</name>
    <name type="synonym">Dictyostelium lacteum</name>
    <dbReference type="NCBI Taxonomy" id="361077"/>
    <lineage>
        <taxon>Eukaryota</taxon>
        <taxon>Amoebozoa</taxon>
        <taxon>Evosea</taxon>
        <taxon>Eumycetozoa</taxon>
        <taxon>Dictyostelia</taxon>
        <taxon>Dictyosteliales</taxon>
        <taxon>Raperosteliaceae</taxon>
        <taxon>Tieghemostelium</taxon>
    </lineage>
</organism>
<proteinExistence type="predicted"/>